<evidence type="ECO:0000256" key="4">
    <source>
        <dbReference type="PIRNR" id="PIRNR006078"/>
    </source>
</evidence>
<dbReference type="Pfam" id="PF02595">
    <property type="entry name" value="Gly_kinase"/>
    <property type="match status" value="1"/>
</dbReference>
<dbReference type="InterPro" id="IPR018193">
    <property type="entry name" value="Glyc_kinase_flavodox-like_fold"/>
</dbReference>
<organism evidence="5 6">
    <name type="scientific">Eubacterium aggregans</name>
    <dbReference type="NCBI Taxonomy" id="81409"/>
    <lineage>
        <taxon>Bacteria</taxon>
        <taxon>Bacillati</taxon>
        <taxon>Bacillota</taxon>
        <taxon>Clostridia</taxon>
        <taxon>Eubacteriales</taxon>
        <taxon>Eubacteriaceae</taxon>
        <taxon>Eubacterium</taxon>
    </lineage>
</organism>
<dbReference type="Proteomes" id="UP000199394">
    <property type="component" value="Unassembled WGS sequence"/>
</dbReference>
<dbReference type="STRING" id="81409.SAMN04515656_11256"/>
<keyword evidence="2 4" id="KW-0808">Transferase</keyword>
<dbReference type="Gene3D" id="3.90.1510.10">
    <property type="entry name" value="Glycerate kinase, domain 2"/>
    <property type="match status" value="1"/>
</dbReference>
<dbReference type="GO" id="GO:0008887">
    <property type="term" value="F:glycerate kinase activity"/>
    <property type="evidence" value="ECO:0007669"/>
    <property type="project" value="UniProtKB-UniRule"/>
</dbReference>
<reference evidence="5 6" key="1">
    <citation type="submission" date="2016-10" db="EMBL/GenBank/DDBJ databases">
        <authorList>
            <person name="de Groot N.N."/>
        </authorList>
    </citation>
    <scope>NUCLEOTIDE SEQUENCE [LARGE SCALE GENOMIC DNA]</scope>
    <source>
        <strain evidence="5 6">SR12</strain>
    </source>
</reference>
<name>A0A1H4BRZ2_9FIRM</name>
<dbReference type="InterPro" id="IPR036129">
    <property type="entry name" value="Glycerate_kinase_sf"/>
</dbReference>
<comment type="similarity">
    <text evidence="1 4">Belongs to the glycerate kinase type-1 family.</text>
</comment>
<dbReference type="OrthoDB" id="9774290at2"/>
<dbReference type="InterPro" id="IPR018197">
    <property type="entry name" value="Glycerate_kinase_RE-like"/>
</dbReference>
<accession>A0A1H4BRZ2</accession>
<dbReference type="SUPFAM" id="SSF110738">
    <property type="entry name" value="Glycerate kinase I"/>
    <property type="match status" value="1"/>
</dbReference>
<evidence type="ECO:0000256" key="1">
    <source>
        <dbReference type="ARBA" id="ARBA00006284"/>
    </source>
</evidence>
<evidence type="ECO:0000256" key="2">
    <source>
        <dbReference type="ARBA" id="ARBA00022679"/>
    </source>
</evidence>
<evidence type="ECO:0000313" key="6">
    <source>
        <dbReference type="Proteomes" id="UP000199394"/>
    </source>
</evidence>
<dbReference type="PANTHER" id="PTHR21599">
    <property type="entry name" value="GLYCERATE KINASE"/>
    <property type="match status" value="1"/>
</dbReference>
<dbReference type="PIRSF" id="PIRSF006078">
    <property type="entry name" value="GlxK"/>
    <property type="match status" value="1"/>
</dbReference>
<dbReference type="GO" id="GO:0031388">
    <property type="term" value="P:organic acid phosphorylation"/>
    <property type="evidence" value="ECO:0007669"/>
    <property type="project" value="UniProtKB-UniRule"/>
</dbReference>
<dbReference type="AlphaFoldDB" id="A0A1H4BRZ2"/>
<keyword evidence="6" id="KW-1185">Reference proteome</keyword>
<dbReference type="NCBIfam" id="TIGR00045">
    <property type="entry name" value="glycerate kinase"/>
    <property type="match status" value="1"/>
</dbReference>
<dbReference type="EMBL" id="FNRK01000012">
    <property type="protein sequence ID" value="SEA50873.1"/>
    <property type="molecule type" value="Genomic_DNA"/>
</dbReference>
<gene>
    <name evidence="5" type="ORF">SAMN04515656_11256</name>
</gene>
<sequence>MKIVLAPDSYKGSLSAAEVCHILTEEIHGVNGEIEVVSMPLSDGGEGLLDCLGQALGGEIFPCQVQDPIGRSVTARYMMTPEGTAIIEMAAASGLPLLAPEELNPMLTSSYGTGELILDALKRGCRQIIMGIGGSATIDGGMGMASALGLRFVDGQGNRLKGCGADLMRVAGIEGSLPKALSEVPITIACDVDNPLCGPRGAAAVFGPQKGADPEMIDHLDRGLAHFSQMIEGLVQGEGQSIKGMGAAGGISLPLYALEGAVLRGGLDIILDVLDFDGCIAGSQYIITGEGRTDAQSAMGKVVSGVAKRGKAQGIPVIALSGAVEPGIEALYEIGLTAAFPTCTNTQGLEWQITHAGDNLRRAARNILALIMM</sequence>
<proteinExistence type="inferred from homology"/>
<dbReference type="Gene3D" id="3.40.50.10350">
    <property type="entry name" value="Glycerate kinase, domain 1"/>
    <property type="match status" value="1"/>
</dbReference>
<evidence type="ECO:0000256" key="3">
    <source>
        <dbReference type="ARBA" id="ARBA00022777"/>
    </source>
</evidence>
<keyword evidence="3 4" id="KW-0418">Kinase</keyword>
<evidence type="ECO:0000313" key="5">
    <source>
        <dbReference type="EMBL" id="SEA50873.1"/>
    </source>
</evidence>
<dbReference type="InterPro" id="IPR004381">
    <property type="entry name" value="Glycerate_kinase"/>
</dbReference>
<dbReference type="RefSeq" id="WP_090307491.1">
    <property type="nucleotide sequence ID" value="NZ_FNRK01000012.1"/>
</dbReference>
<protein>
    <submittedName>
        <fullName evidence="5">Glycerate kinase</fullName>
    </submittedName>
</protein>
<dbReference type="PANTHER" id="PTHR21599:SF0">
    <property type="entry name" value="GLYCERATE KINASE"/>
    <property type="match status" value="1"/>
</dbReference>